<protein>
    <submittedName>
        <fullName evidence="2">Uncharacterized protein</fullName>
    </submittedName>
</protein>
<evidence type="ECO:0000313" key="2">
    <source>
        <dbReference type="EMBL" id="MBX00215.1"/>
    </source>
</evidence>
<feature type="region of interest" description="Disordered" evidence="1">
    <location>
        <begin position="1"/>
        <end position="39"/>
    </location>
</feature>
<accession>A0A2P2K3C4</accession>
<dbReference type="AlphaFoldDB" id="A0A2P2K3C4"/>
<name>A0A2P2K3C4_RHIMU</name>
<organism evidence="2">
    <name type="scientific">Rhizophora mucronata</name>
    <name type="common">Asiatic mangrove</name>
    <dbReference type="NCBI Taxonomy" id="61149"/>
    <lineage>
        <taxon>Eukaryota</taxon>
        <taxon>Viridiplantae</taxon>
        <taxon>Streptophyta</taxon>
        <taxon>Embryophyta</taxon>
        <taxon>Tracheophyta</taxon>
        <taxon>Spermatophyta</taxon>
        <taxon>Magnoliopsida</taxon>
        <taxon>eudicotyledons</taxon>
        <taxon>Gunneridae</taxon>
        <taxon>Pentapetalae</taxon>
        <taxon>rosids</taxon>
        <taxon>fabids</taxon>
        <taxon>Malpighiales</taxon>
        <taxon>Rhizophoraceae</taxon>
        <taxon>Rhizophora</taxon>
    </lineage>
</organism>
<sequence>MLGHECSTSLFPVTPKTSTTTKGKQRRRMGVSWYKVESR</sequence>
<evidence type="ECO:0000256" key="1">
    <source>
        <dbReference type="SAM" id="MobiDB-lite"/>
    </source>
</evidence>
<proteinExistence type="predicted"/>
<reference evidence="2" key="1">
    <citation type="submission" date="2018-02" db="EMBL/GenBank/DDBJ databases">
        <title>Rhizophora mucronata_Transcriptome.</title>
        <authorList>
            <person name="Meera S.P."/>
            <person name="Sreeshan A."/>
            <person name="Augustine A."/>
        </authorList>
    </citation>
    <scope>NUCLEOTIDE SEQUENCE</scope>
    <source>
        <tissue evidence="2">Leaf</tissue>
    </source>
</reference>
<feature type="compositionally biased region" description="Polar residues" evidence="1">
    <location>
        <begin position="1"/>
        <end position="22"/>
    </location>
</feature>
<dbReference type="EMBL" id="GGEC01019731">
    <property type="protein sequence ID" value="MBX00215.1"/>
    <property type="molecule type" value="Transcribed_RNA"/>
</dbReference>